<dbReference type="SUPFAM" id="SSF54631">
    <property type="entry name" value="CBS-domain pair"/>
    <property type="match status" value="1"/>
</dbReference>
<dbReference type="RefSeq" id="WP_095422468.1">
    <property type="nucleotide sequence ID" value="NZ_CP022990.1"/>
</dbReference>
<gene>
    <name evidence="4" type="ORF">CJU94_31650</name>
</gene>
<dbReference type="AlphaFoldDB" id="A0A248VUA6"/>
<evidence type="ECO:0000259" key="3">
    <source>
        <dbReference type="PROSITE" id="PS51371"/>
    </source>
</evidence>
<keyword evidence="2" id="KW-0129">CBS domain</keyword>
<organism evidence="4 5">
    <name type="scientific">Paraburkholderia aromaticivorans</name>
    <dbReference type="NCBI Taxonomy" id="2026199"/>
    <lineage>
        <taxon>Bacteria</taxon>
        <taxon>Pseudomonadati</taxon>
        <taxon>Pseudomonadota</taxon>
        <taxon>Betaproteobacteria</taxon>
        <taxon>Burkholderiales</taxon>
        <taxon>Burkholderiaceae</taxon>
        <taxon>Paraburkholderia</taxon>
    </lineage>
</organism>
<dbReference type="CDD" id="cd17775">
    <property type="entry name" value="CBS_pair_bact_arch"/>
    <property type="match status" value="1"/>
</dbReference>
<protein>
    <submittedName>
        <fullName evidence="4">CBS domain-containing protein</fullName>
    </submittedName>
</protein>
<sequence length="150" mass="16365">MNAGDICTRDVVTCGLNATVLEACQLMRDRHVGDVVAVEKGADGKLHARGVLTDRDIVLAVLAREVDALGLFVGDVMTTPLVVAYEGEDVWQLVKRMRLHAIRRMPVVSDTGELVGLLSFDDLLDAACAFLAELSLVTARQPHFEEKHRA</sequence>
<dbReference type="InterPro" id="IPR000644">
    <property type="entry name" value="CBS_dom"/>
</dbReference>
<dbReference type="SMART" id="SM00116">
    <property type="entry name" value="CBS"/>
    <property type="match status" value="2"/>
</dbReference>
<evidence type="ECO:0000256" key="2">
    <source>
        <dbReference type="PROSITE-ProRule" id="PRU00703"/>
    </source>
</evidence>
<dbReference type="PANTHER" id="PTHR48108:SF26">
    <property type="entry name" value="CBS DOMAIN-CONTAINING PROTEIN DDB_G0289609"/>
    <property type="match status" value="1"/>
</dbReference>
<name>A0A248VUA6_9BURK</name>
<dbReference type="PROSITE" id="PS51371">
    <property type="entry name" value="CBS"/>
    <property type="match status" value="2"/>
</dbReference>
<dbReference type="Proteomes" id="UP000215158">
    <property type="component" value="Chromosome 2"/>
</dbReference>
<evidence type="ECO:0000313" key="4">
    <source>
        <dbReference type="EMBL" id="ASW02608.1"/>
    </source>
</evidence>
<dbReference type="PANTHER" id="PTHR48108">
    <property type="entry name" value="CBS DOMAIN-CONTAINING PROTEIN CBSX2, CHLOROPLASTIC"/>
    <property type="match status" value="1"/>
</dbReference>
<dbReference type="InterPro" id="IPR046342">
    <property type="entry name" value="CBS_dom_sf"/>
</dbReference>
<keyword evidence="5" id="KW-1185">Reference proteome</keyword>
<dbReference type="Gene3D" id="3.10.580.10">
    <property type="entry name" value="CBS-domain"/>
    <property type="match status" value="1"/>
</dbReference>
<dbReference type="EMBL" id="CP022990">
    <property type="protein sequence ID" value="ASW02608.1"/>
    <property type="molecule type" value="Genomic_DNA"/>
</dbReference>
<reference evidence="4 5" key="1">
    <citation type="submission" date="2017-08" db="EMBL/GenBank/DDBJ databases">
        <title>Identification and genetic characteristics of simultaneous BTEX- and naphthalene-degrading Paraburkholderia sp. BN5 isolated from petroleum-contaminated soil.</title>
        <authorList>
            <person name="Lee Y."/>
            <person name="Jeon C.O."/>
        </authorList>
    </citation>
    <scope>NUCLEOTIDE SEQUENCE [LARGE SCALE GENOMIC DNA]</scope>
    <source>
        <strain evidence="4 5">BN5</strain>
    </source>
</reference>
<feature type="domain" description="CBS" evidence="3">
    <location>
        <begin position="77"/>
        <end position="136"/>
    </location>
</feature>
<evidence type="ECO:0000313" key="5">
    <source>
        <dbReference type="Proteomes" id="UP000215158"/>
    </source>
</evidence>
<dbReference type="KEGG" id="parb:CJU94_31650"/>
<dbReference type="InterPro" id="IPR051462">
    <property type="entry name" value="CBS_domain-containing"/>
</dbReference>
<dbReference type="Pfam" id="PF00571">
    <property type="entry name" value="CBS"/>
    <property type="match status" value="2"/>
</dbReference>
<evidence type="ECO:0000256" key="1">
    <source>
        <dbReference type="ARBA" id="ARBA00022737"/>
    </source>
</evidence>
<keyword evidence="1" id="KW-0677">Repeat</keyword>
<feature type="domain" description="CBS" evidence="3">
    <location>
        <begin position="7"/>
        <end position="69"/>
    </location>
</feature>
<accession>A0A248VUA6</accession>
<dbReference type="OrthoDB" id="9794094at2"/>
<proteinExistence type="predicted"/>